<gene>
    <name evidence="9" type="ORF">HA039_06945</name>
</gene>
<organism evidence="9 10">
    <name type="scientific">Streptomyces liangshanensis</name>
    <dbReference type="NCBI Taxonomy" id="2717324"/>
    <lineage>
        <taxon>Bacteria</taxon>
        <taxon>Bacillati</taxon>
        <taxon>Actinomycetota</taxon>
        <taxon>Actinomycetes</taxon>
        <taxon>Kitasatosporales</taxon>
        <taxon>Streptomycetaceae</taxon>
        <taxon>Streptomyces</taxon>
    </lineage>
</organism>
<dbReference type="KEGG" id="slia:HA039_06945"/>
<dbReference type="Pfam" id="PF00082">
    <property type="entry name" value="Peptidase_S8"/>
    <property type="match status" value="1"/>
</dbReference>
<dbReference type="PROSITE" id="PS51892">
    <property type="entry name" value="SUBTILASE"/>
    <property type="match status" value="1"/>
</dbReference>
<evidence type="ECO:0000313" key="9">
    <source>
        <dbReference type="EMBL" id="QIQ02071.1"/>
    </source>
</evidence>
<dbReference type="SUPFAM" id="SSF52743">
    <property type="entry name" value="Subtilisin-like"/>
    <property type="match status" value="1"/>
</dbReference>
<sequence length="399" mass="38825">MRHVPSPRAARRAAAGLLGLCAAVVPAGPAALADSVQLPVVRAVLAPGDPCAGASGETAREQPWTVRALGLSRAWSLSRGAGVTVAVVDTGVGTGVPALAGRVTAVDGAGDCVGHGSFAAGLVAGAPLDGVGPVGVAPGARILAVRGTDDRGVATPARVADGIRAAADGGARVIYVAAALPTGKSELTAAVAHAAGRDALVVAPAAPDALPVERVGGAPVVRPEPWYWPAAAPGVLSVSDYGPDGSRPEDAPVVGGVDLAAPGDAVVGVGPKGSGHYLGSGASLAAAHVAGAAALVRARRPELTAAQTSQQLTGTGYPADPVRVDVYAAMTMVLDAGRAAPAPPPARMPPPPSAAPLNRALVIGAVGGALVLLVAAAAVVIPRGRARGWRAADTPYPAP</sequence>
<feature type="active site" description="Charge relay system" evidence="5">
    <location>
        <position position="115"/>
    </location>
</feature>
<evidence type="ECO:0000256" key="5">
    <source>
        <dbReference type="PROSITE-ProRule" id="PRU01240"/>
    </source>
</evidence>
<keyword evidence="6" id="KW-0472">Membrane</keyword>
<keyword evidence="6" id="KW-1133">Transmembrane helix</keyword>
<feature type="signal peptide" evidence="7">
    <location>
        <begin position="1"/>
        <end position="27"/>
    </location>
</feature>
<evidence type="ECO:0000259" key="8">
    <source>
        <dbReference type="Pfam" id="PF00082"/>
    </source>
</evidence>
<dbReference type="InterPro" id="IPR015500">
    <property type="entry name" value="Peptidase_S8_subtilisin-rel"/>
</dbReference>
<feature type="active site" description="Charge relay system" evidence="5">
    <location>
        <position position="89"/>
    </location>
</feature>
<keyword evidence="4 5" id="KW-0720">Serine protease</keyword>
<evidence type="ECO:0000313" key="10">
    <source>
        <dbReference type="Proteomes" id="UP000501179"/>
    </source>
</evidence>
<reference evidence="9 10" key="1">
    <citation type="submission" date="2020-03" db="EMBL/GenBank/DDBJ databases">
        <title>A novel species.</title>
        <authorList>
            <person name="Gao J."/>
        </authorList>
    </citation>
    <scope>NUCLEOTIDE SEQUENCE [LARGE SCALE GENOMIC DNA]</scope>
    <source>
        <strain evidence="9 10">QMT-12</strain>
    </source>
</reference>
<keyword evidence="7" id="KW-0732">Signal</keyword>
<dbReference type="Gene3D" id="3.40.50.200">
    <property type="entry name" value="Peptidase S8/S53 domain"/>
    <property type="match status" value="1"/>
</dbReference>
<dbReference type="RefSeq" id="WP_167025334.1">
    <property type="nucleotide sequence ID" value="NZ_CP050177.1"/>
</dbReference>
<evidence type="ECO:0000256" key="6">
    <source>
        <dbReference type="SAM" id="Phobius"/>
    </source>
</evidence>
<feature type="chain" id="PRO_5038514368" evidence="7">
    <location>
        <begin position="28"/>
        <end position="399"/>
    </location>
</feature>
<keyword evidence="2 5" id="KW-0645">Protease</keyword>
<evidence type="ECO:0000256" key="2">
    <source>
        <dbReference type="ARBA" id="ARBA00022670"/>
    </source>
</evidence>
<evidence type="ECO:0000256" key="1">
    <source>
        <dbReference type="ARBA" id="ARBA00011073"/>
    </source>
</evidence>
<feature type="domain" description="Peptidase S8/S53" evidence="8">
    <location>
        <begin position="80"/>
        <end position="313"/>
    </location>
</feature>
<feature type="transmembrane region" description="Helical" evidence="6">
    <location>
        <begin position="360"/>
        <end position="381"/>
    </location>
</feature>
<comment type="similarity">
    <text evidence="1 5">Belongs to the peptidase S8 family.</text>
</comment>
<proteinExistence type="inferred from homology"/>
<dbReference type="InterPro" id="IPR050131">
    <property type="entry name" value="Peptidase_S8_subtilisin-like"/>
</dbReference>
<dbReference type="Proteomes" id="UP000501179">
    <property type="component" value="Chromosome"/>
</dbReference>
<evidence type="ECO:0000256" key="4">
    <source>
        <dbReference type="ARBA" id="ARBA00022825"/>
    </source>
</evidence>
<evidence type="ECO:0000256" key="3">
    <source>
        <dbReference type="ARBA" id="ARBA00022801"/>
    </source>
</evidence>
<dbReference type="PANTHER" id="PTHR43806">
    <property type="entry name" value="PEPTIDASE S8"/>
    <property type="match status" value="1"/>
</dbReference>
<feature type="active site" description="Charge relay system" evidence="5">
    <location>
        <position position="283"/>
    </location>
</feature>
<dbReference type="GO" id="GO:0006508">
    <property type="term" value="P:proteolysis"/>
    <property type="evidence" value="ECO:0007669"/>
    <property type="project" value="UniProtKB-KW"/>
</dbReference>
<protein>
    <submittedName>
        <fullName evidence="9">S8 family serine peptidase</fullName>
    </submittedName>
</protein>
<dbReference type="PANTHER" id="PTHR43806:SF11">
    <property type="entry name" value="CEREVISIN-RELATED"/>
    <property type="match status" value="1"/>
</dbReference>
<keyword evidence="10" id="KW-1185">Reference proteome</keyword>
<accession>A0A6G9GVN3</accession>
<dbReference type="InterPro" id="IPR036852">
    <property type="entry name" value="Peptidase_S8/S53_dom_sf"/>
</dbReference>
<dbReference type="PRINTS" id="PR00723">
    <property type="entry name" value="SUBTILISIN"/>
</dbReference>
<dbReference type="GO" id="GO:0004252">
    <property type="term" value="F:serine-type endopeptidase activity"/>
    <property type="evidence" value="ECO:0007669"/>
    <property type="project" value="UniProtKB-UniRule"/>
</dbReference>
<dbReference type="EMBL" id="CP050177">
    <property type="protein sequence ID" value="QIQ02071.1"/>
    <property type="molecule type" value="Genomic_DNA"/>
</dbReference>
<keyword evidence="6" id="KW-0812">Transmembrane</keyword>
<dbReference type="InterPro" id="IPR000209">
    <property type="entry name" value="Peptidase_S8/S53_dom"/>
</dbReference>
<keyword evidence="3 5" id="KW-0378">Hydrolase</keyword>
<dbReference type="AlphaFoldDB" id="A0A6G9GVN3"/>
<name>A0A6G9GVN3_9ACTN</name>
<evidence type="ECO:0000256" key="7">
    <source>
        <dbReference type="SAM" id="SignalP"/>
    </source>
</evidence>